<keyword evidence="3" id="KW-0249">Electron transport</keyword>
<organism evidence="11 12">
    <name type="scientific">Candidatus Limisoma intestinavium</name>
    <dbReference type="NCBI Taxonomy" id="2840856"/>
    <lineage>
        <taxon>Bacteria</taxon>
        <taxon>Pseudomonadati</taxon>
        <taxon>Bacteroidota</taxon>
        <taxon>Bacteroidia</taxon>
        <taxon>Bacteroidales</taxon>
        <taxon>Candidatus Limisoma</taxon>
    </lineage>
</organism>
<evidence type="ECO:0000259" key="10">
    <source>
        <dbReference type="PROSITE" id="PS51352"/>
    </source>
</evidence>
<dbReference type="Proteomes" id="UP000824076">
    <property type="component" value="Unassembled WGS sequence"/>
</dbReference>
<dbReference type="PANTHER" id="PTHR45663:SF11">
    <property type="entry name" value="GEO12009P1"/>
    <property type="match status" value="1"/>
</dbReference>
<keyword evidence="2" id="KW-0813">Transport</keyword>
<evidence type="ECO:0000256" key="9">
    <source>
        <dbReference type="PIRSR" id="PIRSR000077-4"/>
    </source>
</evidence>
<reference evidence="11" key="2">
    <citation type="journal article" date="2021" name="PeerJ">
        <title>Extensive microbial diversity within the chicken gut microbiome revealed by metagenomics and culture.</title>
        <authorList>
            <person name="Gilroy R."/>
            <person name="Ravi A."/>
            <person name="Getino M."/>
            <person name="Pursley I."/>
            <person name="Horton D.L."/>
            <person name="Alikhan N.F."/>
            <person name="Baker D."/>
            <person name="Gharbi K."/>
            <person name="Hall N."/>
            <person name="Watson M."/>
            <person name="Adriaenssens E.M."/>
            <person name="Foster-Nyarko E."/>
            <person name="Jarju S."/>
            <person name="Secka A."/>
            <person name="Antonio M."/>
            <person name="Oren A."/>
            <person name="Chaudhuri R.R."/>
            <person name="La Ragione R."/>
            <person name="Hildebrand F."/>
            <person name="Pallen M.J."/>
        </authorList>
    </citation>
    <scope>NUCLEOTIDE SEQUENCE</scope>
    <source>
        <strain evidence="11">17073</strain>
    </source>
</reference>
<evidence type="ECO:0000256" key="8">
    <source>
        <dbReference type="PIRSR" id="PIRSR000077-1"/>
    </source>
</evidence>
<feature type="site" description="Contributes to redox potential value" evidence="8">
    <location>
        <position position="26"/>
    </location>
</feature>
<sequence length="101" mass="11558">MAEQFKEIISSSTPTLVDFYATWCAPCQRMHPILEELKTAIGDKVRIIKVDIDKNEALAQEFNVQSIPSIFIFKNGEIHWRQVGLQRLSILKQAVEDVLNT</sequence>
<evidence type="ECO:0000256" key="6">
    <source>
        <dbReference type="NCBIfam" id="TIGR01068"/>
    </source>
</evidence>
<evidence type="ECO:0000256" key="1">
    <source>
        <dbReference type="ARBA" id="ARBA00008987"/>
    </source>
</evidence>
<dbReference type="CDD" id="cd02947">
    <property type="entry name" value="TRX_family"/>
    <property type="match status" value="1"/>
</dbReference>
<accession>A0A9D1LFA7</accession>
<feature type="active site" description="Nucleophile" evidence="8">
    <location>
        <position position="24"/>
    </location>
</feature>
<evidence type="ECO:0000256" key="2">
    <source>
        <dbReference type="ARBA" id="ARBA00022448"/>
    </source>
</evidence>
<dbReference type="AlphaFoldDB" id="A0A9D1LFA7"/>
<dbReference type="NCBIfam" id="TIGR01068">
    <property type="entry name" value="thioredoxin"/>
    <property type="match status" value="1"/>
</dbReference>
<dbReference type="Pfam" id="PF00085">
    <property type="entry name" value="Thioredoxin"/>
    <property type="match status" value="1"/>
</dbReference>
<evidence type="ECO:0000256" key="7">
    <source>
        <dbReference type="PIRNR" id="PIRNR000077"/>
    </source>
</evidence>
<protein>
    <recommendedName>
        <fullName evidence="6 7">Thioredoxin</fullName>
    </recommendedName>
</protein>
<proteinExistence type="inferred from homology"/>
<dbReference type="GO" id="GO:0015035">
    <property type="term" value="F:protein-disulfide reductase activity"/>
    <property type="evidence" value="ECO:0007669"/>
    <property type="project" value="UniProtKB-UniRule"/>
</dbReference>
<evidence type="ECO:0000256" key="5">
    <source>
        <dbReference type="ARBA" id="ARBA00023284"/>
    </source>
</evidence>
<feature type="disulfide bond" description="Redox-active" evidence="9">
    <location>
        <begin position="24"/>
        <end position="27"/>
    </location>
</feature>
<evidence type="ECO:0000256" key="3">
    <source>
        <dbReference type="ARBA" id="ARBA00022982"/>
    </source>
</evidence>
<dbReference type="PROSITE" id="PS00194">
    <property type="entry name" value="THIOREDOXIN_1"/>
    <property type="match status" value="1"/>
</dbReference>
<name>A0A9D1LFA7_9BACT</name>
<keyword evidence="4 9" id="KW-1015">Disulfide bond</keyword>
<comment type="caution">
    <text evidence="11">The sequence shown here is derived from an EMBL/GenBank/DDBJ whole genome shotgun (WGS) entry which is preliminary data.</text>
</comment>
<dbReference type="Gene3D" id="3.40.30.10">
    <property type="entry name" value="Glutaredoxin"/>
    <property type="match status" value="1"/>
</dbReference>
<dbReference type="GO" id="GO:0005829">
    <property type="term" value="C:cytosol"/>
    <property type="evidence" value="ECO:0007669"/>
    <property type="project" value="TreeGrafter"/>
</dbReference>
<dbReference type="InterPro" id="IPR005746">
    <property type="entry name" value="Thioredoxin"/>
</dbReference>
<gene>
    <name evidence="11" type="primary">trxA</name>
    <name evidence="11" type="ORF">IAD18_02485</name>
</gene>
<dbReference type="InterPro" id="IPR013766">
    <property type="entry name" value="Thioredoxin_domain"/>
</dbReference>
<dbReference type="InterPro" id="IPR017937">
    <property type="entry name" value="Thioredoxin_CS"/>
</dbReference>
<dbReference type="InterPro" id="IPR036249">
    <property type="entry name" value="Thioredoxin-like_sf"/>
</dbReference>
<feature type="site" description="Contributes to redox potential value" evidence="8">
    <location>
        <position position="25"/>
    </location>
</feature>
<dbReference type="SUPFAM" id="SSF52833">
    <property type="entry name" value="Thioredoxin-like"/>
    <property type="match status" value="1"/>
</dbReference>
<dbReference type="PRINTS" id="PR00421">
    <property type="entry name" value="THIOREDOXIN"/>
</dbReference>
<dbReference type="GO" id="GO:0045454">
    <property type="term" value="P:cell redox homeostasis"/>
    <property type="evidence" value="ECO:0007669"/>
    <property type="project" value="TreeGrafter"/>
</dbReference>
<dbReference type="PROSITE" id="PS51352">
    <property type="entry name" value="THIOREDOXIN_2"/>
    <property type="match status" value="1"/>
</dbReference>
<dbReference type="EMBL" id="DVMS01000067">
    <property type="protein sequence ID" value="HIU38518.1"/>
    <property type="molecule type" value="Genomic_DNA"/>
</dbReference>
<feature type="active site" description="Nucleophile" evidence="8">
    <location>
        <position position="27"/>
    </location>
</feature>
<comment type="similarity">
    <text evidence="1 7">Belongs to the thioredoxin family.</text>
</comment>
<dbReference type="PANTHER" id="PTHR45663">
    <property type="entry name" value="GEO12009P1"/>
    <property type="match status" value="1"/>
</dbReference>
<feature type="site" description="Deprotonates C-terminal active site Cys" evidence="8">
    <location>
        <position position="18"/>
    </location>
</feature>
<dbReference type="FunFam" id="3.40.30.10:FF:000001">
    <property type="entry name" value="Thioredoxin"/>
    <property type="match status" value="1"/>
</dbReference>
<evidence type="ECO:0000313" key="11">
    <source>
        <dbReference type="EMBL" id="HIU38518.1"/>
    </source>
</evidence>
<evidence type="ECO:0000313" key="12">
    <source>
        <dbReference type="Proteomes" id="UP000824076"/>
    </source>
</evidence>
<keyword evidence="5 9" id="KW-0676">Redox-active center</keyword>
<feature type="domain" description="Thioredoxin" evidence="10">
    <location>
        <begin position="1"/>
        <end position="100"/>
    </location>
</feature>
<evidence type="ECO:0000256" key="4">
    <source>
        <dbReference type="ARBA" id="ARBA00023157"/>
    </source>
</evidence>
<reference evidence="11" key="1">
    <citation type="submission" date="2020-10" db="EMBL/GenBank/DDBJ databases">
        <authorList>
            <person name="Gilroy R."/>
        </authorList>
    </citation>
    <scope>NUCLEOTIDE SEQUENCE</scope>
    <source>
        <strain evidence="11">17073</strain>
    </source>
</reference>
<dbReference type="PIRSF" id="PIRSF000077">
    <property type="entry name" value="Thioredoxin"/>
    <property type="match status" value="1"/>
</dbReference>